<protein>
    <submittedName>
        <fullName evidence="3">Uncharacterized protein</fullName>
    </submittedName>
</protein>
<comment type="caution">
    <text evidence="3">The sequence shown here is derived from an EMBL/GenBank/DDBJ whole genome shotgun (WGS) entry which is preliminary data.</text>
</comment>
<reference evidence="3 4" key="1">
    <citation type="journal article" date="2019" name="Int. J. Syst. Evol. Microbiol.">
        <title>The Global Catalogue of Microorganisms (GCM) 10K type strain sequencing project: providing services to taxonomists for standard genome sequencing and annotation.</title>
        <authorList>
            <consortium name="The Broad Institute Genomics Platform"/>
            <consortium name="The Broad Institute Genome Sequencing Center for Infectious Disease"/>
            <person name="Wu L."/>
            <person name="Ma J."/>
        </authorList>
    </citation>
    <scope>NUCLEOTIDE SEQUENCE [LARGE SCALE GENOMIC DNA]</scope>
    <source>
        <strain evidence="3 4">JCM 15309</strain>
    </source>
</reference>
<feature type="region of interest" description="Disordered" evidence="1">
    <location>
        <begin position="197"/>
        <end position="218"/>
    </location>
</feature>
<proteinExistence type="predicted"/>
<feature type="transmembrane region" description="Helical" evidence="2">
    <location>
        <begin position="33"/>
        <end position="54"/>
    </location>
</feature>
<dbReference type="EMBL" id="BAAAPB010000001">
    <property type="protein sequence ID" value="GAA1950010.1"/>
    <property type="molecule type" value="Genomic_DNA"/>
</dbReference>
<keyword evidence="2" id="KW-0812">Transmembrane</keyword>
<dbReference type="Proteomes" id="UP001500571">
    <property type="component" value="Unassembled WGS sequence"/>
</dbReference>
<evidence type="ECO:0000256" key="1">
    <source>
        <dbReference type="SAM" id="MobiDB-lite"/>
    </source>
</evidence>
<keyword evidence="2" id="KW-0472">Membrane</keyword>
<name>A0ABN2QDH3_9ACTN</name>
<evidence type="ECO:0000256" key="2">
    <source>
        <dbReference type="SAM" id="Phobius"/>
    </source>
</evidence>
<sequence length="259" mass="26665">MVIVPGRRRSETEGTGAATVDNVSGDDMRTRSAALIALTTVAAVAVTAAASSAAPPSFTYKDRQVSASLNGPEDPTAALPTVELIAATGLDISGYDILAYRADGLPSLDASATLTGGWVGCDTASDELVNVTYNGSEPLPEGSVTVDSKLTRGSLAATWPVGVTVERTPGCADPNFDLSHTVELTETVHVELTVVRDGGPAVSSSERDPSTGDRMSTTYQSGNVVRVVLDGELYVPDWTADNPYSAAAGLSATSTVQRS</sequence>
<keyword evidence="2" id="KW-1133">Transmembrane helix</keyword>
<accession>A0ABN2QDH3</accession>
<organism evidence="3 4">
    <name type="scientific">Nocardioides panacihumi</name>
    <dbReference type="NCBI Taxonomy" id="400774"/>
    <lineage>
        <taxon>Bacteria</taxon>
        <taxon>Bacillati</taxon>
        <taxon>Actinomycetota</taxon>
        <taxon>Actinomycetes</taxon>
        <taxon>Propionibacteriales</taxon>
        <taxon>Nocardioidaceae</taxon>
        <taxon>Nocardioides</taxon>
    </lineage>
</organism>
<evidence type="ECO:0000313" key="3">
    <source>
        <dbReference type="EMBL" id="GAA1950010.1"/>
    </source>
</evidence>
<evidence type="ECO:0000313" key="4">
    <source>
        <dbReference type="Proteomes" id="UP001500571"/>
    </source>
</evidence>
<feature type="region of interest" description="Disordered" evidence="1">
    <location>
        <begin position="1"/>
        <end position="24"/>
    </location>
</feature>
<gene>
    <name evidence="3" type="ORF">GCM10009798_06560</name>
</gene>
<keyword evidence="4" id="KW-1185">Reference proteome</keyword>